<dbReference type="InterPro" id="IPR002048">
    <property type="entry name" value="EF_hand_dom"/>
</dbReference>
<keyword evidence="1" id="KW-0479">Metal-binding</keyword>
<evidence type="ECO:0000256" key="3">
    <source>
        <dbReference type="ARBA" id="ARBA00022837"/>
    </source>
</evidence>
<evidence type="ECO:0000256" key="1">
    <source>
        <dbReference type="ARBA" id="ARBA00022723"/>
    </source>
</evidence>
<feature type="domain" description="EF-hand" evidence="4">
    <location>
        <begin position="180"/>
        <end position="215"/>
    </location>
</feature>
<gene>
    <name evidence="5" type="ORF">PIB30_024868</name>
</gene>
<comment type="caution">
    <text evidence="5">The sequence shown here is derived from an EMBL/GenBank/DDBJ whole genome shotgun (WGS) entry which is preliminary data.</text>
</comment>
<sequence>MSKVKVVVYLLIAIAILGFIVLSTPHNPEEPNVRLNRRLGFKLEDRAPHFDPLVTKIKRAITMKDENNMQSASDPQILYNTLSVKEVVDTYQYLTSGGRLNTTLRLIILFPFLDREPKDGAVSFNELQAWITQQAMERLDYVTQAELNSKDMDKDSALSFQEYLPHFTDKDIENRDMGHGEAGWWMEKFNIADIDHNGLLNFTELREHIGDETDGKLGFKEFEDHVYITYENYMDFENNGIDIPNAKDKFFELDADDNKDGKLSQQEMLNHEYIFYNTVHDDGHLESDDAHDEL</sequence>
<dbReference type="PROSITE" id="PS00018">
    <property type="entry name" value="EF_HAND_1"/>
    <property type="match status" value="1"/>
</dbReference>
<keyword evidence="2" id="KW-0677">Repeat</keyword>
<accession>A0ABU6QA48</accession>
<name>A0ABU6QA48_9FABA</name>
<evidence type="ECO:0000313" key="6">
    <source>
        <dbReference type="Proteomes" id="UP001341840"/>
    </source>
</evidence>
<evidence type="ECO:0000256" key="2">
    <source>
        <dbReference type="ARBA" id="ARBA00022737"/>
    </source>
</evidence>
<protein>
    <recommendedName>
        <fullName evidence="4">EF-hand domain-containing protein</fullName>
    </recommendedName>
</protein>
<organism evidence="5 6">
    <name type="scientific">Stylosanthes scabra</name>
    <dbReference type="NCBI Taxonomy" id="79078"/>
    <lineage>
        <taxon>Eukaryota</taxon>
        <taxon>Viridiplantae</taxon>
        <taxon>Streptophyta</taxon>
        <taxon>Embryophyta</taxon>
        <taxon>Tracheophyta</taxon>
        <taxon>Spermatophyta</taxon>
        <taxon>Magnoliopsida</taxon>
        <taxon>eudicotyledons</taxon>
        <taxon>Gunneridae</taxon>
        <taxon>Pentapetalae</taxon>
        <taxon>rosids</taxon>
        <taxon>fabids</taxon>
        <taxon>Fabales</taxon>
        <taxon>Fabaceae</taxon>
        <taxon>Papilionoideae</taxon>
        <taxon>50 kb inversion clade</taxon>
        <taxon>dalbergioids sensu lato</taxon>
        <taxon>Dalbergieae</taxon>
        <taxon>Pterocarpus clade</taxon>
        <taxon>Stylosanthes</taxon>
    </lineage>
</organism>
<dbReference type="Gene3D" id="1.10.238.10">
    <property type="entry name" value="EF-hand"/>
    <property type="match status" value="1"/>
</dbReference>
<dbReference type="InterPro" id="IPR011992">
    <property type="entry name" value="EF-hand-dom_pair"/>
</dbReference>
<dbReference type="PANTHER" id="PTHR10827">
    <property type="entry name" value="RETICULOCALBIN"/>
    <property type="match status" value="1"/>
</dbReference>
<dbReference type="PROSITE" id="PS50222">
    <property type="entry name" value="EF_HAND_2"/>
    <property type="match status" value="1"/>
</dbReference>
<dbReference type="EMBL" id="JASCZI010000090">
    <property type="protein sequence ID" value="MED6108532.1"/>
    <property type="molecule type" value="Genomic_DNA"/>
</dbReference>
<evidence type="ECO:0000313" key="5">
    <source>
        <dbReference type="EMBL" id="MED6108532.1"/>
    </source>
</evidence>
<dbReference type="InterPro" id="IPR018247">
    <property type="entry name" value="EF_Hand_1_Ca_BS"/>
</dbReference>
<dbReference type="Proteomes" id="UP001341840">
    <property type="component" value="Unassembled WGS sequence"/>
</dbReference>
<dbReference type="PANTHER" id="PTHR10827:SF98">
    <property type="entry name" value="45 KDA CALCIUM-BINDING PROTEIN"/>
    <property type="match status" value="1"/>
</dbReference>
<keyword evidence="3" id="KW-0106">Calcium</keyword>
<keyword evidence="6" id="KW-1185">Reference proteome</keyword>
<proteinExistence type="predicted"/>
<dbReference type="SUPFAM" id="SSF47473">
    <property type="entry name" value="EF-hand"/>
    <property type="match status" value="1"/>
</dbReference>
<evidence type="ECO:0000259" key="4">
    <source>
        <dbReference type="PROSITE" id="PS50222"/>
    </source>
</evidence>
<reference evidence="5 6" key="1">
    <citation type="journal article" date="2023" name="Plants (Basel)">
        <title>Bridging the Gap: Combining Genomics and Transcriptomics Approaches to Understand Stylosanthes scabra, an Orphan Legume from the Brazilian Caatinga.</title>
        <authorList>
            <person name="Ferreira-Neto J.R.C."/>
            <person name="da Silva M.D."/>
            <person name="Binneck E."/>
            <person name="de Melo N.F."/>
            <person name="da Silva R.H."/>
            <person name="de Melo A.L.T.M."/>
            <person name="Pandolfi V."/>
            <person name="Bustamante F.O."/>
            <person name="Brasileiro-Vidal A.C."/>
            <person name="Benko-Iseppon A.M."/>
        </authorList>
    </citation>
    <scope>NUCLEOTIDE SEQUENCE [LARGE SCALE GENOMIC DNA]</scope>
    <source>
        <tissue evidence="5">Leaves</tissue>
    </source>
</reference>